<dbReference type="AlphaFoldDB" id="A0A9D1H6Q6"/>
<evidence type="ECO:0000259" key="1">
    <source>
        <dbReference type="Pfam" id="PF01996"/>
    </source>
</evidence>
<dbReference type="Proteomes" id="UP000824160">
    <property type="component" value="Unassembled WGS sequence"/>
</dbReference>
<name>A0A9D1H6Q6_9FIRM</name>
<dbReference type="Pfam" id="PF01996">
    <property type="entry name" value="F420_ligase"/>
    <property type="match status" value="1"/>
</dbReference>
<sequence length="258" mass="28450">MQLQQQVSQCSDREQIQSVQRESSFPGLLVNFDRAEAVRVDGELYSRLCIKTPLVTCGVNLEGFVQEYAEPFLQPGDILIITEKIVAITQGRAMPVEKIRPSLLARFLSRFVTRTSYGIGLAMPETMECALRECGRIRILFAAGIGAVGRLLGKRGWFYQIAGIQASGIDGPCDCTIPPYNRWVVLSPKNASEVAVRIRDSLQVEGVEVAVIDFNDIGGEIIGWSDDRMDLLLLKKILADNPLGQGNDQTPIGIVRIV</sequence>
<feature type="domain" description="Coenzyme F420:L-glutamate ligase-like" evidence="1">
    <location>
        <begin position="50"/>
        <end position="212"/>
    </location>
</feature>
<organism evidence="2 3">
    <name type="scientific">Candidatus Faecivivens stercoripullorum</name>
    <dbReference type="NCBI Taxonomy" id="2840805"/>
    <lineage>
        <taxon>Bacteria</taxon>
        <taxon>Bacillati</taxon>
        <taxon>Bacillota</taxon>
        <taxon>Clostridia</taxon>
        <taxon>Eubacteriales</taxon>
        <taxon>Oscillospiraceae</taxon>
        <taxon>Oscillospiraceae incertae sedis</taxon>
        <taxon>Candidatus Faecivivens</taxon>
    </lineage>
</organism>
<keyword evidence="2" id="KW-0436">Ligase</keyword>
<evidence type="ECO:0000313" key="2">
    <source>
        <dbReference type="EMBL" id="HIT94613.1"/>
    </source>
</evidence>
<dbReference type="Gene3D" id="3.90.1660.10">
    <property type="entry name" value="CofE-like domain"/>
    <property type="match status" value="1"/>
</dbReference>
<evidence type="ECO:0000313" key="3">
    <source>
        <dbReference type="Proteomes" id="UP000824160"/>
    </source>
</evidence>
<accession>A0A9D1H6Q6</accession>
<reference evidence="2" key="2">
    <citation type="journal article" date="2021" name="PeerJ">
        <title>Extensive microbial diversity within the chicken gut microbiome revealed by metagenomics and culture.</title>
        <authorList>
            <person name="Gilroy R."/>
            <person name="Ravi A."/>
            <person name="Getino M."/>
            <person name="Pursley I."/>
            <person name="Horton D.L."/>
            <person name="Alikhan N.F."/>
            <person name="Baker D."/>
            <person name="Gharbi K."/>
            <person name="Hall N."/>
            <person name="Watson M."/>
            <person name="Adriaenssens E.M."/>
            <person name="Foster-Nyarko E."/>
            <person name="Jarju S."/>
            <person name="Secka A."/>
            <person name="Antonio M."/>
            <person name="Oren A."/>
            <person name="Chaudhuri R.R."/>
            <person name="La Ragione R."/>
            <person name="Hildebrand F."/>
            <person name="Pallen M.J."/>
        </authorList>
    </citation>
    <scope>NUCLEOTIDE SEQUENCE</scope>
    <source>
        <strain evidence="2">ChiBcec7-5410</strain>
    </source>
</reference>
<dbReference type="GO" id="GO:0016874">
    <property type="term" value="F:ligase activity"/>
    <property type="evidence" value="ECO:0007669"/>
    <property type="project" value="UniProtKB-KW"/>
</dbReference>
<dbReference type="InterPro" id="IPR002847">
    <property type="entry name" value="F420-0_gamma-glut_ligase-dom"/>
</dbReference>
<comment type="caution">
    <text evidence="2">The sequence shown here is derived from an EMBL/GenBank/DDBJ whole genome shotgun (WGS) entry which is preliminary data.</text>
</comment>
<protein>
    <submittedName>
        <fullName evidence="2">Coenzyme F420-0:L-glutamate ligase</fullName>
    </submittedName>
</protein>
<proteinExistence type="predicted"/>
<reference evidence="2" key="1">
    <citation type="submission" date="2020-10" db="EMBL/GenBank/DDBJ databases">
        <authorList>
            <person name="Gilroy R."/>
        </authorList>
    </citation>
    <scope>NUCLEOTIDE SEQUENCE</scope>
    <source>
        <strain evidence="2">ChiBcec7-5410</strain>
    </source>
</reference>
<dbReference type="SUPFAM" id="SSF144010">
    <property type="entry name" value="CofE-like"/>
    <property type="match status" value="1"/>
</dbReference>
<dbReference type="EMBL" id="DVLW01000149">
    <property type="protein sequence ID" value="HIT94613.1"/>
    <property type="molecule type" value="Genomic_DNA"/>
</dbReference>
<dbReference type="Gene3D" id="3.30.1330.100">
    <property type="entry name" value="CofE-like"/>
    <property type="match status" value="1"/>
</dbReference>
<gene>
    <name evidence="2" type="ORF">IAC43_05470</name>
</gene>